<feature type="region of interest" description="Disordered" evidence="1">
    <location>
        <begin position="1"/>
        <end position="39"/>
    </location>
</feature>
<feature type="compositionally biased region" description="Low complexity" evidence="1">
    <location>
        <begin position="8"/>
        <end position="21"/>
    </location>
</feature>
<keyword evidence="2" id="KW-1133">Transmembrane helix</keyword>
<evidence type="ECO:0000256" key="1">
    <source>
        <dbReference type="SAM" id="MobiDB-lite"/>
    </source>
</evidence>
<evidence type="ECO:0000313" key="4">
    <source>
        <dbReference type="Proteomes" id="UP001378242"/>
    </source>
</evidence>
<proteinExistence type="predicted"/>
<name>A0ABU9GDF1_COBMA</name>
<feature type="transmembrane region" description="Helical" evidence="2">
    <location>
        <begin position="44"/>
        <end position="61"/>
    </location>
</feature>
<keyword evidence="2" id="KW-0472">Membrane</keyword>
<organism evidence="3 4">
    <name type="scientific">Cobetia marina</name>
    <name type="common">Deleya marina</name>
    <dbReference type="NCBI Taxonomy" id="28258"/>
    <lineage>
        <taxon>Bacteria</taxon>
        <taxon>Pseudomonadati</taxon>
        <taxon>Pseudomonadota</taxon>
        <taxon>Gammaproteobacteria</taxon>
        <taxon>Oceanospirillales</taxon>
        <taxon>Halomonadaceae</taxon>
        <taxon>Cobetia</taxon>
    </lineage>
</organism>
<evidence type="ECO:0000256" key="2">
    <source>
        <dbReference type="SAM" id="Phobius"/>
    </source>
</evidence>
<comment type="caution">
    <text evidence="3">The sequence shown here is derived from an EMBL/GenBank/DDBJ whole genome shotgun (WGS) entry which is preliminary data.</text>
</comment>
<sequence>MPDPHVNSPSSGSRSNASPTPEDLESSTNERSTRRPQRDTRLRNRLFWALLAAALITGFWLI</sequence>
<dbReference type="RefSeq" id="WP_341542046.1">
    <property type="nucleotide sequence ID" value="NZ_JBAKAP010000004.1"/>
</dbReference>
<protein>
    <submittedName>
        <fullName evidence="3">Uncharacterized protein</fullName>
    </submittedName>
</protein>
<reference evidence="3 4" key="1">
    <citation type="submission" date="2024-02" db="EMBL/GenBank/DDBJ databases">
        <title>Bacteria isolated from the canopy kelp, Nereocystis luetkeana.</title>
        <authorList>
            <person name="Pfister C.A."/>
            <person name="Younker I.T."/>
            <person name="Light S.H."/>
        </authorList>
    </citation>
    <scope>NUCLEOTIDE SEQUENCE [LARGE SCALE GENOMIC DNA]</scope>
    <source>
        <strain evidence="3 4">TI.5.07</strain>
    </source>
</reference>
<dbReference type="Proteomes" id="UP001378242">
    <property type="component" value="Unassembled WGS sequence"/>
</dbReference>
<keyword evidence="2" id="KW-0812">Transmembrane</keyword>
<accession>A0ABU9GDF1</accession>
<keyword evidence="4" id="KW-1185">Reference proteome</keyword>
<dbReference type="EMBL" id="JBAKAP010000004">
    <property type="protein sequence ID" value="MEL0616265.1"/>
    <property type="molecule type" value="Genomic_DNA"/>
</dbReference>
<evidence type="ECO:0000313" key="3">
    <source>
        <dbReference type="EMBL" id="MEL0616265.1"/>
    </source>
</evidence>
<gene>
    <name evidence="3" type="ORF">V6243_05425</name>
</gene>